<feature type="domain" description="HTH araC/xylS-type" evidence="3">
    <location>
        <begin position="196"/>
        <end position="294"/>
    </location>
</feature>
<organism evidence="4 5">
    <name type="scientific">Bordetella genomosp. 5</name>
    <dbReference type="NCBI Taxonomy" id="1395608"/>
    <lineage>
        <taxon>Bacteria</taxon>
        <taxon>Pseudomonadati</taxon>
        <taxon>Pseudomonadota</taxon>
        <taxon>Betaproteobacteria</taxon>
        <taxon>Burkholderiales</taxon>
        <taxon>Alcaligenaceae</taxon>
        <taxon>Bordetella</taxon>
    </lineage>
</organism>
<dbReference type="PANTHER" id="PTHR43436:SF2">
    <property type="entry name" value="ARAC_XYLS FAMILY TRANSCRIPTIONAL REGULATOR"/>
    <property type="match status" value="1"/>
</dbReference>
<accession>A0A261TI05</accession>
<dbReference type="Gene3D" id="1.10.10.60">
    <property type="entry name" value="Homeodomain-like"/>
    <property type="match status" value="2"/>
</dbReference>
<dbReference type="SMART" id="SM00342">
    <property type="entry name" value="HTH_ARAC"/>
    <property type="match status" value="1"/>
</dbReference>
<reference evidence="4 5" key="1">
    <citation type="submission" date="2017-05" db="EMBL/GenBank/DDBJ databases">
        <title>Complete and WGS of Bordetella genogroups.</title>
        <authorList>
            <person name="Spilker T."/>
            <person name="LiPuma J."/>
        </authorList>
    </citation>
    <scope>NUCLEOTIDE SEQUENCE [LARGE SCALE GENOMIC DNA]</scope>
    <source>
        <strain evidence="4 5">AU10456</strain>
    </source>
</reference>
<dbReference type="GO" id="GO:0003700">
    <property type="term" value="F:DNA-binding transcription factor activity"/>
    <property type="evidence" value="ECO:0007669"/>
    <property type="project" value="InterPro"/>
</dbReference>
<dbReference type="RefSeq" id="WP_094801147.1">
    <property type="nucleotide sequence ID" value="NZ_NEVN01000007.1"/>
</dbReference>
<keyword evidence="1" id="KW-0805">Transcription regulation</keyword>
<evidence type="ECO:0000259" key="3">
    <source>
        <dbReference type="PROSITE" id="PS01124"/>
    </source>
</evidence>
<comment type="caution">
    <text evidence="4">The sequence shown here is derived from an EMBL/GenBank/DDBJ whole genome shotgun (WGS) entry which is preliminary data.</text>
</comment>
<dbReference type="OrthoDB" id="34150at2"/>
<keyword evidence="2" id="KW-0804">Transcription</keyword>
<dbReference type="SUPFAM" id="SSF46689">
    <property type="entry name" value="Homeodomain-like"/>
    <property type="match status" value="2"/>
</dbReference>
<evidence type="ECO:0000256" key="2">
    <source>
        <dbReference type="ARBA" id="ARBA00023163"/>
    </source>
</evidence>
<name>A0A261TI05_9BORD</name>
<dbReference type="EMBL" id="NEVP01000008">
    <property type="protein sequence ID" value="OZI49274.1"/>
    <property type="molecule type" value="Genomic_DNA"/>
</dbReference>
<dbReference type="Pfam" id="PF12833">
    <property type="entry name" value="HTH_18"/>
    <property type="match status" value="1"/>
</dbReference>
<keyword evidence="5" id="KW-1185">Reference proteome</keyword>
<dbReference type="InterPro" id="IPR009057">
    <property type="entry name" value="Homeodomain-like_sf"/>
</dbReference>
<proteinExistence type="predicted"/>
<dbReference type="GO" id="GO:0043565">
    <property type="term" value="F:sequence-specific DNA binding"/>
    <property type="evidence" value="ECO:0007669"/>
    <property type="project" value="InterPro"/>
</dbReference>
<protein>
    <submittedName>
        <fullName evidence="4">AraC family transcriptional regulator</fullName>
    </submittedName>
</protein>
<evidence type="ECO:0000256" key="1">
    <source>
        <dbReference type="ARBA" id="ARBA00023015"/>
    </source>
</evidence>
<dbReference type="PROSITE" id="PS01124">
    <property type="entry name" value="HTH_ARAC_FAMILY_2"/>
    <property type="match status" value="1"/>
</dbReference>
<dbReference type="Proteomes" id="UP000216913">
    <property type="component" value="Unassembled WGS sequence"/>
</dbReference>
<dbReference type="InterPro" id="IPR009594">
    <property type="entry name" value="Tscrpt_reg_HTH_AraC_N"/>
</dbReference>
<dbReference type="Pfam" id="PF06719">
    <property type="entry name" value="AraC_N"/>
    <property type="match status" value="1"/>
</dbReference>
<dbReference type="AlphaFoldDB" id="A0A261TI05"/>
<dbReference type="InterPro" id="IPR018060">
    <property type="entry name" value="HTH_AraC"/>
</dbReference>
<sequence>MTAHVDPALTRQTVDLVLQLAPTEGYTLTALPGVKLMRSQRSLPRTQVLYEPSIVIVFQGQKRGFLGDSVYIYDAQHYLVLSVPLPFSTETQATPDQPLLAMSIQLDMTAVADLVLAIDQSGHHAPAPPCGIISTPLDDTLAHATLRLLRALSHPLEAEVLGPAIVREISYRVLMGEQGGAVRAALAQHGHFGKIAKALRRIHTDYARSLDVSGLADEAGMSVAAFHLHFRAVTQTSPIQYVKSTRLHQARLLMIRESLTAAAACTRVGYESPSQFNREFKRFFGRTPGEEAELMKGLFATERLQPVLTERYVATLR</sequence>
<evidence type="ECO:0000313" key="4">
    <source>
        <dbReference type="EMBL" id="OZI49274.1"/>
    </source>
</evidence>
<gene>
    <name evidence="4" type="ORF">CAL25_14665</name>
</gene>
<evidence type="ECO:0000313" key="5">
    <source>
        <dbReference type="Proteomes" id="UP000216913"/>
    </source>
</evidence>
<dbReference type="PANTHER" id="PTHR43436">
    <property type="entry name" value="ARAC-FAMILY TRANSCRIPTIONAL REGULATOR"/>
    <property type="match status" value="1"/>
</dbReference>